<evidence type="ECO:0000313" key="3">
    <source>
        <dbReference type="Proteomes" id="UP000030653"/>
    </source>
</evidence>
<evidence type="ECO:0000313" key="2">
    <source>
        <dbReference type="EMBL" id="EJT99431.1"/>
    </source>
</evidence>
<gene>
    <name evidence="2" type="ORF">DACRYDRAFT_110153</name>
</gene>
<dbReference type="RefSeq" id="XP_040626329.1">
    <property type="nucleotide sequence ID" value="XM_040769013.1"/>
</dbReference>
<dbReference type="PROSITE" id="PS50181">
    <property type="entry name" value="FBOX"/>
    <property type="match status" value="1"/>
</dbReference>
<dbReference type="InterPro" id="IPR001810">
    <property type="entry name" value="F-box_dom"/>
</dbReference>
<dbReference type="OrthoDB" id="3355159at2759"/>
<dbReference type="Gene3D" id="1.20.1280.50">
    <property type="match status" value="1"/>
</dbReference>
<dbReference type="Pfam" id="PF12937">
    <property type="entry name" value="F-box-like"/>
    <property type="match status" value="1"/>
</dbReference>
<dbReference type="HOGENOM" id="CLU_566222_0_0_1"/>
<dbReference type="Gene3D" id="3.80.10.10">
    <property type="entry name" value="Ribonuclease Inhibitor"/>
    <property type="match status" value="1"/>
</dbReference>
<dbReference type="GeneID" id="63684075"/>
<dbReference type="AlphaFoldDB" id="M5G0S1"/>
<feature type="domain" description="F-box" evidence="1">
    <location>
        <begin position="15"/>
        <end position="63"/>
    </location>
</feature>
<evidence type="ECO:0000259" key="1">
    <source>
        <dbReference type="PROSITE" id="PS50181"/>
    </source>
</evidence>
<reference evidence="2 3" key="1">
    <citation type="journal article" date="2012" name="Science">
        <title>The Paleozoic origin of enzymatic lignin decomposition reconstructed from 31 fungal genomes.</title>
        <authorList>
            <person name="Floudas D."/>
            <person name="Binder M."/>
            <person name="Riley R."/>
            <person name="Barry K."/>
            <person name="Blanchette R.A."/>
            <person name="Henrissat B."/>
            <person name="Martinez A.T."/>
            <person name="Otillar R."/>
            <person name="Spatafora J.W."/>
            <person name="Yadav J.S."/>
            <person name="Aerts A."/>
            <person name="Benoit I."/>
            <person name="Boyd A."/>
            <person name="Carlson A."/>
            <person name="Copeland A."/>
            <person name="Coutinho P.M."/>
            <person name="de Vries R.P."/>
            <person name="Ferreira P."/>
            <person name="Findley K."/>
            <person name="Foster B."/>
            <person name="Gaskell J."/>
            <person name="Glotzer D."/>
            <person name="Gorecki P."/>
            <person name="Heitman J."/>
            <person name="Hesse C."/>
            <person name="Hori C."/>
            <person name="Igarashi K."/>
            <person name="Jurgens J.A."/>
            <person name="Kallen N."/>
            <person name="Kersten P."/>
            <person name="Kohler A."/>
            <person name="Kuees U."/>
            <person name="Kumar T.K.A."/>
            <person name="Kuo A."/>
            <person name="LaButti K."/>
            <person name="Larrondo L.F."/>
            <person name="Lindquist E."/>
            <person name="Ling A."/>
            <person name="Lombard V."/>
            <person name="Lucas S."/>
            <person name="Lundell T."/>
            <person name="Martin R."/>
            <person name="McLaughlin D.J."/>
            <person name="Morgenstern I."/>
            <person name="Morin E."/>
            <person name="Murat C."/>
            <person name="Nagy L.G."/>
            <person name="Nolan M."/>
            <person name="Ohm R.A."/>
            <person name="Patyshakuliyeva A."/>
            <person name="Rokas A."/>
            <person name="Ruiz-Duenas F.J."/>
            <person name="Sabat G."/>
            <person name="Salamov A."/>
            <person name="Samejima M."/>
            <person name="Schmutz J."/>
            <person name="Slot J.C."/>
            <person name="St John F."/>
            <person name="Stenlid J."/>
            <person name="Sun H."/>
            <person name="Sun S."/>
            <person name="Syed K."/>
            <person name="Tsang A."/>
            <person name="Wiebenga A."/>
            <person name="Young D."/>
            <person name="Pisabarro A."/>
            <person name="Eastwood D.C."/>
            <person name="Martin F."/>
            <person name="Cullen D."/>
            <person name="Grigoriev I.V."/>
            <person name="Hibbett D.S."/>
        </authorList>
    </citation>
    <scope>NUCLEOTIDE SEQUENCE [LARGE SCALE GENOMIC DNA]</scope>
    <source>
        <strain evidence="2 3">DJM-731 SS1</strain>
    </source>
</reference>
<proteinExistence type="predicted"/>
<keyword evidence="3" id="KW-1185">Reference proteome</keyword>
<dbReference type="InterPro" id="IPR036047">
    <property type="entry name" value="F-box-like_dom_sf"/>
</dbReference>
<protein>
    <recommendedName>
        <fullName evidence="1">F-box domain-containing protein</fullName>
    </recommendedName>
</protein>
<name>M5G0S1_DACPD</name>
<accession>M5G0S1</accession>
<dbReference type="InterPro" id="IPR032675">
    <property type="entry name" value="LRR_dom_sf"/>
</dbReference>
<dbReference type="SUPFAM" id="SSF81383">
    <property type="entry name" value="F-box domain"/>
    <property type="match status" value="1"/>
</dbReference>
<dbReference type="SUPFAM" id="SSF52047">
    <property type="entry name" value="RNI-like"/>
    <property type="match status" value="1"/>
</dbReference>
<dbReference type="EMBL" id="JH795870">
    <property type="protein sequence ID" value="EJT99431.1"/>
    <property type="molecule type" value="Genomic_DNA"/>
</dbReference>
<sequence length="482" mass="54404">MYIHQRIDDQLVKCQTGIQHLPVEILEHVLSHLPHPADLLALALTNRALGDLILNSHLYWHSISVPSQNHALLNQLCANRRISGLVKRLVVTDTWTTTGRGYRLCSDCGHGVSWDAQLEFSFHGVVENPVEIDYALWAKCALGLAGLRTLVLHVRDVGRWKTFLDIVRRTSALQSIAMQQYLGFMYRFRAHAKEAISVLDDIPEVEEFDWYSALSQSTDLFRALTSLLLRLAPTLRSLKLNISQEDTSSTSLWHLRFPQLQSCQVLNVHGSIHIGTFLAAHPGLERFHFHTSSGLQFDFPEEALTNARDVDLRYYGYPELFIRLVQHLPDGRRRPLESLAVCAQALGRRYGEKDALSAFCAELKEVKTLRTLTWIDLSNGISGSRYLVPVASACPGVEEVVFAWNLPAGNALTIIADALSLLPNLTRVRCPASSLVPYELTTQAEVLGRVCRRLERVNDCVRDGEGWRVRKEARAFWERVTL</sequence>
<dbReference type="SMART" id="SM00256">
    <property type="entry name" value="FBOX"/>
    <property type="match status" value="1"/>
</dbReference>
<dbReference type="Proteomes" id="UP000030653">
    <property type="component" value="Unassembled WGS sequence"/>
</dbReference>
<organism evidence="2 3">
    <name type="scientific">Dacryopinax primogenitus (strain DJM 731)</name>
    <name type="common">Brown rot fungus</name>
    <dbReference type="NCBI Taxonomy" id="1858805"/>
    <lineage>
        <taxon>Eukaryota</taxon>
        <taxon>Fungi</taxon>
        <taxon>Dikarya</taxon>
        <taxon>Basidiomycota</taxon>
        <taxon>Agaricomycotina</taxon>
        <taxon>Dacrymycetes</taxon>
        <taxon>Dacrymycetales</taxon>
        <taxon>Dacrymycetaceae</taxon>
        <taxon>Dacryopinax</taxon>
    </lineage>
</organism>